<protein>
    <recommendedName>
        <fullName evidence="1">N-acetyltransferase domain-containing protein</fullName>
    </recommendedName>
</protein>
<dbReference type="Gene3D" id="3.40.630.30">
    <property type="match status" value="1"/>
</dbReference>
<dbReference type="SUPFAM" id="SSF55729">
    <property type="entry name" value="Acyl-CoA N-acyltransferases (Nat)"/>
    <property type="match status" value="1"/>
</dbReference>
<organism evidence="2">
    <name type="scientific">marine sediment metagenome</name>
    <dbReference type="NCBI Taxonomy" id="412755"/>
    <lineage>
        <taxon>unclassified sequences</taxon>
        <taxon>metagenomes</taxon>
        <taxon>ecological metagenomes</taxon>
    </lineage>
</organism>
<dbReference type="GO" id="GO:0016747">
    <property type="term" value="F:acyltransferase activity, transferring groups other than amino-acyl groups"/>
    <property type="evidence" value="ECO:0007669"/>
    <property type="project" value="InterPro"/>
</dbReference>
<comment type="caution">
    <text evidence="2">The sequence shown here is derived from an EMBL/GenBank/DDBJ whole genome shotgun (WGS) entry which is preliminary data.</text>
</comment>
<dbReference type="EMBL" id="LAZR01014603">
    <property type="protein sequence ID" value="KKM16767.1"/>
    <property type="molecule type" value="Genomic_DNA"/>
</dbReference>
<accession>A0A0F9HNM9</accession>
<dbReference type="PANTHER" id="PTHR43415:SF3">
    <property type="entry name" value="GNAT-FAMILY ACETYLTRANSFERASE"/>
    <property type="match status" value="1"/>
</dbReference>
<sequence>MEIRQATQNDLRTFFTYSNDHLSDNGVGDTHLFQPMSKAESSVSEAMKSRFSDGIKTELYQQGWRRLWLAFDENKNIVGHIDIRGHAENHTKHRVLLGMGVDRSVRKQGIGKHLINKMVSWVSSEPLIEFIELWVLSNNIAAQKLYISTGFEKCGEIQDMFRIDGKSLSYTVMSRATAL</sequence>
<reference evidence="2" key="1">
    <citation type="journal article" date="2015" name="Nature">
        <title>Complex archaea that bridge the gap between prokaryotes and eukaryotes.</title>
        <authorList>
            <person name="Spang A."/>
            <person name="Saw J.H."/>
            <person name="Jorgensen S.L."/>
            <person name="Zaremba-Niedzwiedzka K."/>
            <person name="Martijn J."/>
            <person name="Lind A.E."/>
            <person name="van Eijk R."/>
            <person name="Schleper C."/>
            <person name="Guy L."/>
            <person name="Ettema T.J."/>
        </authorList>
    </citation>
    <scope>NUCLEOTIDE SEQUENCE</scope>
</reference>
<dbReference type="InterPro" id="IPR016181">
    <property type="entry name" value="Acyl_CoA_acyltransferase"/>
</dbReference>
<dbReference type="PROSITE" id="PS51186">
    <property type="entry name" value="GNAT"/>
    <property type="match status" value="1"/>
</dbReference>
<dbReference type="Pfam" id="PF00583">
    <property type="entry name" value="Acetyltransf_1"/>
    <property type="match status" value="1"/>
</dbReference>
<dbReference type="CDD" id="cd04301">
    <property type="entry name" value="NAT_SF"/>
    <property type="match status" value="1"/>
</dbReference>
<evidence type="ECO:0000313" key="2">
    <source>
        <dbReference type="EMBL" id="KKM16767.1"/>
    </source>
</evidence>
<dbReference type="PANTHER" id="PTHR43415">
    <property type="entry name" value="SPERMIDINE N(1)-ACETYLTRANSFERASE"/>
    <property type="match status" value="1"/>
</dbReference>
<name>A0A0F9HNM9_9ZZZZ</name>
<gene>
    <name evidence="2" type="ORF">LCGC14_1682490</name>
</gene>
<dbReference type="AlphaFoldDB" id="A0A0F9HNM9"/>
<feature type="domain" description="N-acetyltransferase" evidence="1">
    <location>
        <begin position="1"/>
        <end position="173"/>
    </location>
</feature>
<evidence type="ECO:0000259" key="1">
    <source>
        <dbReference type="PROSITE" id="PS51186"/>
    </source>
</evidence>
<proteinExistence type="predicted"/>
<dbReference type="InterPro" id="IPR000182">
    <property type="entry name" value="GNAT_dom"/>
</dbReference>